<dbReference type="Pfam" id="PF25149">
    <property type="entry name" value="DUF7825"/>
    <property type="match status" value="1"/>
</dbReference>
<gene>
    <name evidence="4" type="ORF">CLV45_0234</name>
</gene>
<evidence type="ECO:0000259" key="2">
    <source>
        <dbReference type="Pfam" id="PF25148"/>
    </source>
</evidence>
<dbReference type="InterPro" id="IPR045472">
    <property type="entry name" value="DUF6493"/>
</dbReference>
<reference evidence="4 5" key="1">
    <citation type="submission" date="2017-11" db="EMBL/GenBank/DDBJ databases">
        <title>Genomic Encyclopedia of Archaeal and Bacterial Type Strains, Phase II (KMG-II): From Individual Species to Whole Genera.</title>
        <authorList>
            <person name="Goeker M."/>
        </authorList>
    </citation>
    <scope>NUCLEOTIDE SEQUENCE [LARGE SCALE GENOMIC DNA]</scope>
    <source>
        <strain evidence="4 5">DSM 11115</strain>
    </source>
</reference>
<sequence>MNMSHFAPVEAFEHLARHRSLRELVDFLVQLDKKDVLVVRQKTKELQREMNDWRRQDRFPHDRGAQLFLAGLATYSRKEALGRSFDIPWNFLHNQHPKHSEGHQDLFLTVLRHARPAWLTEWLQRITRSNPWQVLSYDQLRSLADEGLVDYDPWLFAQSLAHLLVRYNWQRNAVKSGNIHGYDQQILAFLQADPVLLSRDLPLLFDFDTMVDSASTFTDKDRREVNWLTLLEQLVKSGHLDRADLLGRCLLALRRDFRRPLLTWFKNLFLALQPTTAERLERQNELVELLSHPLPLVVNFALDQLKDLWTEPGFEPAPLLLYAEGLLTRQDLKTALRSLLGAFEKLVKRQPNLAPTVARLTVSALTNADAGVQERAAKLLAGLLGAKKPVLRADEAAELTATISLYTDLLTAAARTTLGSWLGATPSTDPASAEAAVYAPVTDFGPDISPATALAPVADWHELLFLTGQVVQQNEPAAVERWLDGLLRLRGQYPEGYAQQLRPYLLQVLPWELKGKTEAEAAIILRETRFAEGRNGRRELLAALLISWFQGFPELKVRQVGVHDQKYSNPDPLLRVEQQRLAAVEQQLQAGAETLPLLSTPSHAPYWVAPSVLVQKLLAYQAAGHLPQAADLALALARTAFRADADAAEARQQLPQLQHAELRALLGWLLAPADVEQALPLLTPAARELASVVQTVAKKFGQLNPFRQAQPEASVLPLAEALPWLWAVAARTRRPTAVFPELEPLAAGPGVAEPWHPTWQFERKSNTYKQSWNKEKPEVTTVWQELSVITQPPGKRAASPLLLYALHAGLPYTNQYYLWSVNADLGFLLSLLPNNPAPLHWHLLRIACRTDSQGSEGRDAVQQFLTSLLVPGPAFDESTSVLLAMGLVHYAPVCRALALEVLLSAIATGRLQPTDLGAALGKILATEFAPLQRLTDGLAQARAIDPLTDDALRQLLNALLPLLPAAPLRNTRKLIEAYADLQGRTRQPVPPAVQSRLREWSSSATLKKAATGLVTA</sequence>
<proteinExistence type="predicted"/>
<dbReference type="OrthoDB" id="6629398at2"/>
<feature type="domain" description="DUF7824" evidence="2">
    <location>
        <begin position="452"/>
        <end position="743"/>
    </location>
</feature>
<feature type="domain" description="DUF6493" evidence="1">
    <location>
        <begin position="9"/>
        <end position="334"/>
    </location>
</feature>
<evidence type="ECO:0000313" key="5">
    <source>
        <dbReference type="Proteomes" id="UP000228535"/>
    </source>
</evidence>
<dbReference type="InterPro" id="IPR056727">
    <property type="entry name" value="DUF7825"/>
</dbReference>
<dbReference type="Pfam" id="PF25148">
    <property type="entry name" value="DUF7824"/>
    <property type="match status" value="1"/>
</dbReference>
<dbReference type="Pfam" id="PF20103">
    <property type="entry name" value="DUF6493"/>
    <property type="match status" value="1"/>
</dbReference>
<evidence type="ECO:0000313" key="4">
    <source>
        <dbReference type="EMBL" id="PJJ58823.1"/>
    </source>
</evidence>
<keyword evidence="5" id="KW-1185">Reference proteome</keyword>
<dbReference type="InterPro" id="IPR056726">
    <property type="entry name" value="DUF7824"/>
</dbReference>
<accession>A0A2M9BLK5</accession>
<evidence type="ECO:0000259" key="3">
    <source>
        <dbReference type="Pfam" id="PF25149"/>
    </source>
</evidence>
<comment type="caution">
    <text evidence="4">The sequence shown here is derived from an EMBL/GenBank/DDBJ whole genome shotgun (WGS) entry which is preliminary data.</text>
</comment>
<evidence type="ECO:0008006" key="6">
    <source>
        <dbReference type="Google" id="ProtNLM"/>
    </source>
</evidence>
<organism evidence="4 5">
    <name type="scientific">Hymenobacter chitinivorans DSM 11115</name>
    <dbReference type="NCBI Taxonomy" id="1121954"/>
    <lineage>
        <taxon>Bacteria</taxon>
        <taxon>Pseudomonadati</taxon>
        <taxon>Bacteroidota</taxon>
        <taxon>Cytophagia</taxon>
        <taxon>Cytophagales</taxon>
        <taxon>Hymenobacteraceae</taxon>
        <taxon>Hymenobacter</taxon>
    </lineage>
</organism>
<evidence type="ECO:0000259" key="1">
    <source>
        <dbReference type="Pfam" id="PF20103"/>
    </source>
</evidence>
<dbReference type="AlphaFoldDB" id="A0A2M9BLK5"/>
<feature type="domain" description="DUF7825" evidence="3">
    <location>
        <begin position="755"/>
        <end position="1013"/>
    </location>
</feature>
<name>A0A2M9BLK5_9BACT</name>
<dbReference type="Proteomes" id="UP000228535">
    <property type="component" value="Unassembled WGS sequence"/>
</dbReference>
<dbReference type="EMBL" id="PGFA01000001">
    <property type="protein sequence ID" value="PJJ58823.1"/>
    <property type="molecule type" value="Genomic_DNA"/>
</dbReference>
<protein>
    <recommendedName>
        <fullName evidence="6">HEAT repeat protein</fullName>
    </recommendedName>
</protein>